<feature type="domain" description="WW" evidence="1">
    <location>
        <begin position="47"/>
        <end position="80"/>
    </location>
</feature>
<sequence length="156" mass="17353">MALHGSAPLRQTSLGEFLRSFRGRAVERGIKGPCEIINVLARAAWDLPLPLPWREETSSNGSIYFWNEVAGTAMWQHPLMEVFLSALESMVELVRESTSITDVVVALAAHLKLGLCVLNCEIGQERLQKPSSAWEQPRLDSPLPLLLRCIPARIPI</sequence>
<protein>
    <recommendedName>
        <fullName evidence="1">WW domain-containing protein</fullName>
    </recommendedName>
</protein>
<evidence type="ECO:0000313" key="3">
    <source>
        <dbReference type="Proteomes" id="UP000604046"/>
    </source>
</evidence>
<dbReference type="AlphaFoldDB" id="A0A812SMU9"/>
<evidence type="ECO:0000313" key="2">
    <source>
        <dbReference type="EMBL" id="CAE7493342.1"/>
    </source>
</evidence>
<name>A0A812SMU9_9DINO</name>
<proteinExistence type="predicted"/>
<dbReference type="CDD" id="cd00201">
    <property type="entry name" value="WW"/>
    <property type="match status" value="1"/>
</dbReference>
<reference evidence="2" key="1">
    <citation type="submission" date="2021-02" db="EMBL/GenBank/DDBJ databases">
        <authorList>
            <person name="Dougan E. K."/>
            <person name="Rhodes N."/>
            <person name="Thang M."/>
            <person name="Chan C."/>
        </authorList>
    </citation>
    <scope>NUCLEOTIDE SEQUENCE</scope>
</reference>
<organism evidence="2 3">
    <name type="scientific">Symbiodinium natans</name>
    <dbReference type="NCBI Taxonomy" id="878477"/>
    <lineage>
        <taxon>Eukaryota</taxon>
        <taxon>Sar</taxon>
        <taxon>Alveolata</taxon>
        <taxon>Dinophyceae</taxon>
        <taxon>Suessiales</taxon>
        <taxon>Symbiodiniaceae</taxon>
        <taxon>Symbiodinium</taxon>
    </lineage>
</organism>
<dbReference type="InterPro" id="IPR036020">
    <property type="entry name" value="WW_dom_sf"/>
</dbReference>
<comment type="caution">
    <text evidence="2">The sequence shown here is derived from an EMBL/GenBank/DDBJ whole genome shotgun (WGS) entry which is preliminary data.</text>
</comment>
<dbReference type="InterPro" id="IPR001202">
    <property type="entry name" value="WW_dom"/>
</dbReference>
<dbReference type="SMART" id="SM00456">
    <property type="entry name" value="WW"/>
    <property type="match status" value="1"/>
</dbReference>
<dbReference type="SUPFAM" id="SSF51045">
    <property type="entry name" value="WW domain"/>
    <property type="match status" value="1"/>
</dbReference>
<dbReference type="EMBL" id="CAJNDS010002481">
    <property type="protein sequence ID" value="CAE7493342.1"/>
    <property type="molecule type" value="Genomic_DNA"/>
</dbReference>
<keyword evidence="3" id="KW-1185">Reference proteome</keyword>
<gene>
    <name evidence="2" type="ORF">SNAT2548_LOCUS27642</name>
</gene>
<dbReference type="PROSITE" id="PS50020">
    <property type="entry name" value="WW_DOMAIN_2"/>
    <property type="match status" value="1"/>
</dbReference>
<dbReference type="Gene3D" id="2.20.70.10">
    <property type="match status" value="1"/>
</dbReference>
<evidence type="ECO:0000259" key="1">
    <source>
        <dbReference type="PROSITE" id="PS50020"/>
    </source>
</evidence>
<accession>A0A812SMU9</accession>
<dbReference type="Proteomes" id="UP000604046">
    <property type="component" value="Unassembled WGS sequence"/>
</dbReference>